<organism evidence="1 2">
    <name type="scientific">Candidatus Methylocalor cossyra</name>
    <dbReference type="NCBI Taxonomy" id="3108543"/>
    <lineage>
        <taxon>Bacteria</taxon>
        <taxon>Pseudomonadati</taxon>
        <taxon>Pseudomonadota</taxon>
        <taxon>Gammaproteobacteria</taxon>
        <taxon>Methylococcales</taxon>
        <taxon>Methylococcaceae</taxon>
        <taxon>Candidatus Methylocalor</taxon>
    </lineage>
</organism>
<protein>
    <submittedName>
        <fullName evidence="1">Uncharacterized protein</fullName>
    </submittedName>
</protein>
<proteinExistence type="predicted"/>
<accession>A0ABM9NLF5</accession>
<evidence type="ECO:0000313" key="1">
    <source>
        <dbReference type="EMBL" id="CAL1241472.1"/>
    </source>
</evidence>
<name>A0ABM9NLF5_9GAMM</name>
<dbReference type="EMBL" id="OZ026884">
    <property type="protein sequence ID" value="CAL1241472.1"/>
    <property type="molecule type" value="Genomic_DNA"/>
</dbReference>
<dbReference type="Proteomes" id="UP001497493">
    <property type="component" value="Chromosome"/>
</dbReference>
<reference evidence="1 2" key="1">
    <citation type="submission" date="2024-04" db="EMBL/GenBank/DDBJ databases">
        <authorList>
            <person name="Cremers G."/>
        </authorList>
    </citation>
    <scope>NUCLEOTIDE SEQUENCE [LARGE SCALE GENOMIC DNA]</scope>
    <source>
        <strain evidence="1">MeCH1-AG</strain>
    </source>
</reference>
<gene>
    <name evidence="1" type="ORF">MECH1_V1_2696</name>
</gene>
<evidence type="ECO:0000313" key="2">
    <source>
        <dbReference type="Proteomes" id="UP001497493"/>
    </source>
</evidence>
<sequence length="60" mass="6394">MQRPFSSGPVFRRVEPSLSFTLDPERADFALFLKSLHFASGSRGLIATGALAKLSAAAKA</sequence>
<keyword evidence="2" id="KW-1185">Reference proteome</keyword>